<dbReference type="EMBL" id="CP006652">
    <property type="protein sequence ID" value="AGT10878.1"/>
    <property type="molecule type" value="Genomic_DNA"/>
</dbReference>
<geneLocation type="plasmid" evidence="2 3">
    <name>pAMI4</name>
</geneLocation>
<evidence type="ECO:0000313" key="2">
    <source>
        <dbReference type="EMBL" id="AGT10878.1"/>
    </source>
</evidence>
<dbReference type="EC" id="2.8.3.16" evidence="2"/>
<dbReference type="KEGG" id="pami:JCM7686_pAMI4p187"/>
<dbReference type="InterPro" id="IPR050483">
    <property type="entry name" value="CoA-transferase_III_domain"/>
</dbReference>
<sequence>MTSETASDPRPFAGITILDFSRVVAGPFCTALLADQGARIIKIEPPEGDDQRQMGAARAGESVNFHMLNRGKESLMLDLRQPEGRDLAQALARRADVVIENFRPGVAARLGIDAARLCAENPRLIHCAISGFGQSGPLSALPSYDVIAQAMSGLMSVTGEPGRDPVLVGDSIGDTVAGLYAAQAITAALLRRARTGAGAAIDIAMFDALFSLLPTALAGWQQSGQRPQPSGDAHPLSAPFGAYRARDEKVMIAVANRALFQTLAHAIARPALLDDPRFASDALRRHHAEALRLEIEGWTRARPAAEVVAHLSAKGVPAARILGVDEAALSPQAQHRGLLTRHDHPRLGPLLIPEQPAHFAGLARGETAPAPDLGADGPAVLADLLGLSAADITRLRAQNII</sequence>
<dbReference type="Pfam" id="PF02515">
    <property type="entry name" value="CoA_transf_3"/>
    <property type="match status" value="1"/>
</dbReference>
<evidence type="ECO:0000256" key="1">
    <source>
        <dbReference type="ARBA" id="ARBA00022679"/>
    </source>
</evidence>
<dbReference type="InterPro" id="IPR044855">
    <property type="entry name" value="CoA-Trfase_III_dom3_sf"/>
</dbReference>
<organism evidence="2 3">
    <name type="scientific">Paracoccus aminophilus JCM 7686</name>
    <dbReference type="NCBI Taxonomy" id="1367847"/>
    <lineage>
        <taxon>Bacteria</taxon>
        <taxon>Pseudomonadati</taxon>
        <taxon>Pseudomonadota</taxon>
        <taxon>Alphaproteobacteria</taxon>
        <taxon>Rhodobacterales</taxon>
        <taxon>Paracoccaceae</taxon>
        <taxon>Paracoccus</taxon>
    </lineage>
</organism>
<dbReference type="GO" id="GO:0033608">
    <property type="term" value="F:formyl-CoA transferase activity"/>
    <property type="evidence" value="ECO:0007669"/>
    <property type="project" value="UniProtKB-EC"/>
</dbReference>
<keyword evidence="1 2" id="KW-0808">Transferase</keyword>
<dbReference type="Proteomes" id="UP000015480">
    <property type="component" value="Plasmid pAMI4"/>
</dbReference>
<dbReference type="PANTHER" id="PTHR48207">
    <property type="entry name" value="SUCCINATE--HYDROXYMETHYLGLUTARATE COA-TRANSFERASE"/>
    <property type="match status" value="1"/>
</dbReference>
<dbReference type="InterPro" id="IPR003673">
    <property type="entry name" value="CoA-Trfase_fam_III"/>
</dbReference>
<name>S5YHD7_PARAH</name>
<proteinExistence type="predicted"/>
<dbReference type="RefSeq" id="WP_020952363.1">
    <property type="nucleotide sequence ID" value="NC_022049.1"/>
</dbReference>
<dbReference type="AlphaFoldDB" id="S5YHD7"/>
<dbReference type="PANTHER" id="PTHR48207:SF3">
    <property type="entry name" value="SUCCINATE--HYDROXYMETHYLGLUTARATE COA-TRANSFERASE"/>
    <property type="match status" value="1"/>
</dbReference>
<dbReference type="PATRIC" id="fig|1367847.3.peg.3820"/>
<dbReference type="InterPro" id="IPR023606">
    <property type="entry name" value="CoA-Trfase_III_dom_1_sf"/>
</dbReference>
<keyword evidence="2" id="KW-0614">Plasmid</keyword>
<evidence type="ECO:0000313" key="3">
    <source>
        <dbReference type="Proteomes" id="UP000015480"/>
    </source>
</evidence>
<dbReference type="Gene3D" id="3.40.50.10540">
    <property type="entry name" value="Crotonobetainyl-coa:carnitine coa-transferase, domain 1"/>
    <property type="match status" value="1"/>
</dbReference>
<dbReference type="eggNOG" id="COG1804">
    <property type="taxonomic scope" value="Bacteria"/>
</dbReference>
<keyword evidence="3" id="KW-1185">Reference proteome</keyword>
<accession>S5YHD7</accession>
<dbReference type="SUPFAM" id="SSF89796">
    <property type="entry name" value="CoA-transferase family III (CaiB/BaiF)"/>
    <property type="match status" value="1"/>
</dbReference>
<protein>
    <submittedName>
        <fullName evidence="2">CoA-transferase</fullName>
        <ecNumber evidence="2">2.8.3.16</ecNumber>
    </submittedName>
</protein>
<dbReference type="HOGENOM" id="CLU_033975_0_0_5"/>
<dbReference type="OrthoDB" id="7208981at2"/>
<reference evidence="2 3" key="1">
    <citation type="journal article" date="2014" name="BMC Genomics">
        <title>Architecture and functions of a multipartite genome of the methylotrophic bacterium Paracoccus aminophilus JCM 7686, containing primary and secondary chromids.</title>
        <authorList>
            <person name="Dziewit L."/>
            <person name="Czarnecki J."/>
            <person name="Wibberg D."/>
            <person name="Radlinska M."/>
            <person name="Mrozek P."/>
            <person name="Szymczak M."/>
            <person name="Schluter A."/>
            <person name="Puhler A."/>
            <person name="Bartosik D."/>
        </authorList>
    </citation>
    <scope>NUCLEOTIDE SEQUENCE [LARGE SCALE GENOMIC DNA]</scope>
    <source>
        <strain evidence="2">JCM 7686</strain>
        <plasmid evidence="3">Plasmid pAMI4</plasmid>
    </source>
</reference>
<dbReference type="Gene3D" id="3.30.1540.10">
    <property type="entry name" value="formyl-coa transferase, domain 3"/>
    <property type="match status" value="1"/>
</dbReference>
<gene>
    <name evidence="2" type="ORF">JCM7686_pAMI4p187</name>
</gene>